<dbReference type="InterPro" id="IPR027924">
    <property type="entry name" value="XkdF"/>
</dbReference>
<evidence type="ECO:0000259" key="1">
    <source>
        <dbReference type="Pfam" id="PF14550"/>
    </source>
</evidence>
<dbReference type="OrthoDB" id="7994681at2"/>
<dbReference type="EMBL" id="QURL01000001">
    <property type="protein sequence ID" value="RFC66581.1"/>
    <property type="molecule type" value="Genomic_DNA"/>
</dbReference>
<evidence type="ECO:0000313" key="2">
    <source>
        <dbReference type="EMBL" id="RFC66581.1"/>
    </source>
</evidence>
<sequence>MKAATVLKVDDSLGLVFGWAIVCKEDGEDHFDTQGDHIPEEVMLKAASDFMGEVERVGADMHVWADDGTPIKTGSVVFAWPMTTEIAKAMGFSGRNTGLMIAYKPDDDALLKRFRDGIYTGFSIGGSATKEAVQ</sequence>
<evidence type="ECO:0000313" key="3">
    <source>
        <dbReference type="Proteomes" id="UP000264310"/>
    </source>
</evidence>
<reference evidence="2 3" key="1">
    <citation type="submission" date="2018-08" db="EMBL/GenBank/DDBJ databases">
        <title>Fulvimarina sp. 85, whole genome shotgun sequence.</title>
        <authorList>
            <person name="Tuo L."/>
        </authorList>
    </citation>
    <scope>NUCLEOTIDE SEQUENCE [LARGE SCALE GENOMIC DNA]</scope>
    <source>
        <strain evidence="2 3">85</strain>
    </source>
</reference>
<protein>
    <recommendedName>
        <fullName evidence="1">Phage-like element PBSX protein XkdF domain-containing protein</fullName>
    </recommendedName>
</protein>
<dbReference type="Proteomes" id="UP000264310">
    <property type="component" value="Unassembled WGS sequence"/>
</dbReference>
<proteinExistence type="predicted"/>
<feature type="domain" description="Phage-like element PBSX protein XkdF" evidence="1">
    <location>
        <begin position="5"/>
        <end position="129"/>
    </location>
</feature>
<organism evidence="2 3">
    <name type="scientific">Fulvimarina endophytica</name>
    <dbReference type="NCBI Taxonomy" id="2293836"/>
    <lineage>
        <taxon>Bacteria</taxon>
        <taxon>Pseudomonadati</taxon>
        <taxon>Pseudomonadota</taxon>
        <taxon>Alphaproteobacteria</taxon>
        <taxon>Hyphomicrobiales</taxon>
        <taxon>Aurantimonadaceae</taxon>
        <taxon>Fulvimarina</taxon>
    </lineage>
</organism>
<keyword evidence="3" id="KW-1185">Reference proteome</keyword>
<gene>
    <name evidence="2" type="ORF">DYI37_03160</name>
</gene>
<comment type="caution">
    <text evidence="2">The sequence shown here is derived from an EMBL/GenBank/DDBJ whole genome shotgun (WGS) entry which is preliminary data.</text>
</comment>
<dbReference type="AlphaFoldDB" id="A0A371XBL2"/>
<dbReference type="Pfam" id="PF14550">
    <property type="entry name" value="Peptidase_S78_2"/>
    <property type="match status" value="1"/>
</dbReference>
<name>A0A371XBL2_9HYPH</name>
<accession>A0A371XBL2</accession>